<reference evidence="10" key="1">
    <citation type="submission" date="2016-10" db="EMBL/GenBank/DDBJ databases">
        <authorList>
            <person name="Chevignon G."/>
        </authorList>
    </citation>
    <scope>NUCLEOTIDE SEQUENCE [LARGE SCALE GENOMIC DNA]</scope>
    <source>
        <strain evidence="10">A2C</strain>
    </source>
</reference>
<sequence length="192" mass="21325">MQKLIIGISGASGAIYGIRLLEVLQSVPEVETHLIISYAGRRTIRLETKLSLQQVKKMADVVYSVCDIAAALSSGSFKTIGMVVLPCSIKTLASIAHSYSDNLMTRAADVMLKERRPLILCVRETPLHLGHLQLMKKAAELGAVIMPPLPAFYHHPQNIQDIIDQTVNRVVDQFSISLPQDLFKRWQGDHKI</sequence>
<keyword evidence="2 7" id="KW-0285">Flavoprotein</keyword>
<dbReference type="SUPFAM" id="SSF52507">
    <property type="entry name" value="Homo-oligomeric flavin-containing Cys decarboxylases, HFCD"/>
    <property type="match status" value="1"/>
</dbReference>
<dbReference type="Pfam" id="PF02441">
    <property type="entry name" value="Flavoprotein"/>
    <property type="match status" value="1"/>
</dbReference>
<keyword evidence="1 7" id="KW-0637">Prenyltransferase</keyword>
<keyword evidence="4 7" id="KW-0808">Transferase</keyword>
<dbReference type="NCBIfam" id="NF004685">
    <property type="entry name" value="PRK06029.1"/>
    <property type="match status" value="1"/>
</dbReference>
<comment type="catalytic activity">
    <reaction evidence="5 7">
        <text>dimethylallyl phosphate + FMNH2 = prenylated FMNH2 + phosphate</text>
        <dbReference type="Rhea" id="RHEA:37743"/>
        <dbReference type="ChEBI" id="CHEBI:43474"/>
        <dbReference type="ChEBI" id="CHEBI:57618"/>
        <dbReference type="ChEBI" id="CHEBI:87467"/>
        <dbReference type="ChEBI" id="CHEBI:88052"/>
        <dbReference type="EC" id="2.5.1.129"/>
    </reaction>
</comment>
<dbReference type="PANTHER" id="PTHR43374">
    <property type="entry name" value="FLAVIN PRENYLTRANSFERASE"/>
    <property type="match status" value="1"/>
</dbReference>
<dbReference type="RefSeq" id="WP_100103322.1">
    <property type="nucleotide sequence ID" value="NZ_CAWNMT010000001.1"/>
</dbReference>
<accession>A0A2D3T859</accession>
<feature type="binding site" evidence="7">
    <location>
        <position position="169"/>
    </location>
    <ligand>
        <name>dimethylallyl phosphate</name>
        <dbReference type="ChEBI" id="CHEBI:88052"/>
    </ligand>
</feature>
<feature type="binding site" evidence="7">
    <location>
        <position position="123"/>
    </location>
    <ligand>
        <name>FMN</name>
        <dbReference type="ChEBI" id="CHEBI:58210"/>
    </ligand>
</feature>
<dbReference type="Gene3D" id="3.40.50.1950">
    <property type="entry name" value="Flavin prenyltransferase-like"/>
    <property type="match status" value="1"/>
</dbReference>
<evidence type="ECO:0000256" key="1">
    <source>
        <dbReference type="ARBA" id="ARBA00022602"/>
    </source>
</evidence>
<name>A0A2D3T859_9ENTR</name>
<dbReference type="AlphaFoldDB" id="A0A2D3T859"/>
<gene>
    <name evidence="7" type="primary">ubiX</name>
    <name evidence="9" type="ORF">BJP41_05800</name>
</gene>
<proteinExistence type="inferred from homology"/>
<dbReference type="PANTHER" id="PTHR43374:SF1">
    <property type="entry name" value="FLAVIN PRENYLTRANSFERASE PAD1, MITOCHONDRIAL"/>
    <property type="match status" value="1"/>
</dbReference>
<evidence type="ECO:0000259" key="8">
    <source>
        <dbReference type="Pfam" id="PF02441"/>
    </source>
</evidence>
<dbReference type="InterPro" id="IPR003382">
    <property type="entry name" value="Flavoprotein"/>
</dbReference>
<comment type="similarity">
    <text evidence="6 7">Belongs to the UbiX/PAD1 family.</text>
</comment>
<feature type="binding site" evidence="7">
    <location>
        <position position="37"/>
    </location>
    <ligand>
        <name>FMN</name>
        <dbReference type="ChEBI" id="CHEBI:58210"/>
    </ligand>
</feature>
<organism evidence="9 10">
    <name type="scientific">Candidatus Williamhamiltonella defendens</name>
    <dbReference type="NCBI Taxonomy" id="138072"/>
    <lineage>
        <taxon>Bacteria</taxon>
        <taxon>Pseudomonadati</taxon>
        <taxon>Pseudomonadota</taxon>
        <taxon>Gammaproteobacteria</taxon>
        <taxon>Enterobacterales</taxon>
        <taxon>Enterobacteriaceae</taxon>
        <taxon>aphid secondary symbionts</taxon>
        <taxon>Candidatus Williamhamiltonella</taxon>
    </lineage>
</organism>
<evidence type="ECO:0000256" key="4">
    <source>
        <dbReference type="ARBA" id="ARBA00022679"/>
    </source>
</evidence>
<evidence type="ECO:0000313" key="10">
    <source>
        <dbReference type="Proteomes" id="UP000230008"/>
    </source>
</evidence>
<evidence type="ECO:0000256" key="6">
    <source>
        <dbReference type="ARBA" id="ARBA00060793"/>
    </source>
</evidence>
<dbReference type="EMBL" id="CP017606">
    <property type="protein sequence ID" value="ATW29921.1"/>
    <property type="molecule type" value="Genomic_DNA"/>
</dbReference>
<evidence type="ECO:0000256" key="7">
    <source>
        <dbReference type="HAMAP-Rule" id="MF_01984"/>
    </source>
</evidence>
<dbReference type="HAMAP" id="MF_01984">
    <property type="entry name" value="ubiX_pad"/>
    <property type="match status" value="1"/>
</dbReference>
<keyword evidence="9" id="KW-0456">Lyase</keyword>
<keyword evidence="3 7" id="KW-0288">FMN</keyword>
<dbReference type="InterPro" id="IPR036551">
    <property type="entry name" value="Flavin_trans-like"/>
</dbReference>
<feature type="domain" description="Flavoprotein" evidence="8">
    <location>
        <begin position="3"/>
        <end position="173"/>
    </location>
</feature>
<dbReference type="FunFam" id="3.40.50.1950:FF:000001">
    <property type="entry name" value="Flavin prenyltransferase UbiX"/>
    <property type="match status" value="1"/>
</dbReference>
<dbReference type="InterPro" id="IPR004507">
    <property type="entry name" value="UbiX-like"/>
</dbReference>
<feature type="binding site" evidence="7">
    <location>
        <begin position="88"/>
        <end position="91"/>
    </location>
    <ligand>
        <name>FMN</name>
        <dbReference type="ChEBI" id="CHEBI:58210"/>
    </ligand>
</feature>
<comment type="function">
    <text evidence="7">Flavin prenyltransferase that catalyzes the synthesis of the prenylated FMN cofactor (prenyl-FMN) for 4-hydroxy-3-polyprenylbenzoic acid decarboxylase UbiD. The prenyltransferase is metal-independent and links a dimethylallyl moiety from dimethylallyl monophosphate (DMAP) to the flavin N5 and C6 atoms of FMN.</text>
</comment>
<evidence type="ECO:0000256" key="5">
    <source>
        <dbReference type="ARBA" id="ARBA00050612"/>
    </source>
</evidence>
<comment type="caution">
    <text evidence="7">Lacks conserved residue(s) required for the propagation of feature annotation.</text>
</comment>
<dbReference type="NCBIfam" id="TIGR00421">
    <property type="entry name" value="ubiX_pad"/>
    <property type="match status" value="1"/>
</dbReference>
<dbReference type="GO" id="GO:0016831">
    <property type="term" value="F:carboxy-lyase activity"/>
    <property type="evidence" value="ECO:0007669"/>
    <property type="project" value="TreeGrafter"/>
</dbReference>
<feature type="binding site" evidence="7">
    <location>
        <begin position="10"/>
        <end position="12"/>
    </location>
    <ligand>
        <name>FMN</name>
        <dbReference type="ChEBI" id="CHEBI:58210"/>
    </ligand>
</feature>
<evidence type="ECO:0000256" key="3">
    <source>
        <dbReference type="ARBA" id="ARBA00022643"/>
    </source>
</evidence>
<dbReference type="GO" id="GO:0106141">
    <property type="term" value="F:flavin prenyltransferase activity"/>
    <property type="evidence" value="ECO:0007669"/>
    <property type="project" value="UniProtKB-EC"/>
</dbReference>
<protein>
    <recommendedName>
        <fullName evidence="7">Flavin prenyltransferase UbiX</fullName>
        <ecNumber evidence="7">2.5.1.129</ecNumber>
    </recommendedName>
</protein>
<feature type="binding site" evidence="7">
    <location>
        <position position="153"/>
    </location>
    <ligand>
        <name>dimethylallyl phosphate</name>
        <dbReference type="ChEBI" id="CHEBI:88052"/>
    </ligand>
</feature>
<dbReference type="Proteomes" id="UP000230008">
    <property type="component" value="Chromosome"/>
</dbReference>
<dbReference type="EC" id="2.5.1.129" evidence="7"/>
<evidence type="ECO:0000313" key="9">
    <source>
        <dbReference type="EMBL" id="ATW29921.1"/>
    </source>
</evidence>
<evidence type="ECO:0000256" key="2">
    <source>
        <dbReference type="ARBA" id="ARBA00022630"/>
    </source>
</evidence>
<reference evidence="10" key="2">
    <citation type="submission" date="2017-11" db="EMBL/GenBank/DDBJ databases">
        <title>PacBio sequencing of new strain of the secondary endosymbiont Candidatus Hamiltonella defensa.</title>
        <authorList>
            <person name="Strand M.R."/>
            <person name="Oliver K."/>
        </authorList>
    </citation>
    <scope>NUCLEOTIDE SEQUENCE [LARGE SCALE GENOMIC DNA]</scope>
    <source>
        <strain evidence="10">A2C</strain>
    </source>
</reference>